<gene>
    <name evidence="7" type="primary">sigE_2</name>
    <name evidence="7" type="ORF">Pla163_27170</name>
</gene>
<dbReference type="InterPro" id="IPR039425">
    <property type="entry name" value="RNA_pol_sigma-70-like"/>
</dbReference>
<keyword evidence="8" id="KW-1185">Reference proteome</keyword>
<dbReference type="Pfam" id="PF04542">
    <property type="entry name" value="Sigma70_r2"/>
    <property type="match status" value="1"/>
</dbReference>
<evidence type="ECO:0000256" key="1">
    <source>
        <dbReference type="ARBA" id="ARBA00010641"/>
    </source>
</evidence>
<dbReference type="CDD" id="cd06171">
    <property type="entry name" value="Sigma70_r4"/>
    <property type="match status" value="1"/>
</dbReference>
<evidence type="ECO:0000259" key="6">
    <source>
        <dbReference type="Pfam" id="PF08281"/>
    </source>
</evidence>
<dbReference type="EMBL" id="CP036290">
    <property type="protein sequence ID" value="QDU85585.1"/>
    <property type="molecule type" value="Genomic_DNA"/>
</dbReference>
<dbReference type="InterPro" id="IPR013324">
    <property type="entry name" value="RNA_pol_sigma_r3/r4-like"/>
</dbReference>
<organism evidence="7 8">
    <name type="scientific">Rohdeia mirabilis</name>
    <dbReference type="NCBI Taxonomy" id="2528008"/>
    <lineage>
        <taxon>Bacteria</taxon>
        <taxon>Pseudomonadati</taxon>
        <taxon>Planctomycetota</taxon>
        <taxon>Planctomycetia</taxon>
        <taxon>Planctomycetia incertae sedis</taxon>
        <taxon>Rohdeia</taxon>
    </lineage>
</organism>
<dbReference type="GO" id="GO:0016987">
    <property type="term" value="F:sigma factor activity"/>
    <property type="evidence" value="ECO:0007669"/>
    <property type="project" value="UniProtKB-KW"/>
</dbReference>
<dbReference type="InterPro" id="IPR036388">
    <property type="entry name" value="WH-like_DNA-bd_sf"/>
</dbReference>
<dbReference type="InterPro" id="IPR014284">
    <property type="entry name" value="RNA_pol_sigma-70_dom"/>
</dbReference>
<evidence type="ECO:0000256" key="4">
    <source>
        <dbReference type="ARBA" id="ARBA00023163"/>
    </source>
</evidence>
<dbReference type="SUPFAM" id="SSF88659">
    <property type="entry name" value="Sigma3 and sigma4 domains of RNA polymerase sigma factors"/>
    <property type="match status" value="1"/>
</dbReference>
<keyword evidence="2" id="KW-0805">Transcription regulation</keyword>
<name>A0A518D2B7_9BACT</name>
<proteinExistence type="inferred from homology"/>
<dbReference type="PANTHER" id="PTHR43133:SF62">
    <property type="entry name" value="RNA POLYMERASE SIGMA FACTOR SIGZ"/>
    <property type="match status" value="1"/>
</dbReference>
<accession>A0A518D2B7</accession>
<feature type="domain" description="RNA polymerase sigma factor 70 region 4 type 2" evidence="6">
    <location>
        <begin position="140"/>
        <end position="191"/>
    </location>
</feature>
<evidence type="ECO:0000259" key="5">
    <source>
        <dbReference type="Pfam" id="PF04542"/>
    </source>
</evidence>
<protein>
    <submittedName>
        <fullName evidence="7">ECF RNA polymerase sigma factor SigE</fullName>
    </submittedName>
</protein>
<dbReference type="InterPro" id="IPR013325">
    <property type="entry name" value="RNA_pol_sigma_r2"/>
</dbReference>
<dbReference type="InterPro" id="IPR007627">
    <property type="entry name" value="RNA_pol_sigma70_r2"/>
</dbReference>
<dbReference type="NCBIfam" id="TIGR02937">
    <property type="entry name" value="sigma70-ECF"/>
    <property type="match status" value="1"/>
</dbReference>
<evidence type="ECO:0000313" key="7">
    <source>
        <dbReference type="EMBL" id="QDU85585.1"/>
    </source>
</evidence>
<dbReference type="Gene3D" id="1.10.10.10">
    <property type="entry name" value="Winged helix-like DNA-binding domain superfamily/Winged helix DNA-binding domain"/>
    <property type="match status" value="1"/>
</dbReference>
<dbReference type="GO" id="GO:0006352">
    <property type="term" value="P:DNA-templated transcription initiation"/>
    <property type="evidence" value="ECO:0007669"/>
    <property type="project" value="InterPro"/>
</dbReference>
<feature type="domain" description="RNA polymerase sigma-70 region 2" evidence="5">
    <location>
        <begin position="37"/>
        <end position="102"/>
    </location>
</feature>
<dbReference type="Pfam" id="PF08281">
    <property type="entry name" value="Sigma70_r4_2"/>
    <property type="match status" value="1"/>
</dbReference>
<dbReference type="RefSeq" id="WP_145189208.1">
    <property type="nucleotide sequence ID" value="NZ_CP036290.1"/>
</dbReference>
<dbReference type="OrthoDB" id="273082at2"/>
<comment type="similarity">
    <text evidence="1">Belongs to the sigma-70 factor family. ECF subfamily.</text>
</comment>
<dbReference type="Gene3D" id="1.10.1740.10">
    <property type="match status" value="1"/>
</dbReference>
<dbReference type="SUPFAM" id="SSF88946">
    <property type="entry name" value="Sigma2 domain of RNA polymerase sigma factors"/>
    <property type="match status" value="1"/>
</dbReference>
<keyword evidence="3" id="KW-0731">Sigma factor</keyword>
<dbReference type="InterPro" id="IPR013249">
    <property type="entry name" value="RNA_pol_sigma70_r4_t2"/>
</dbReference>
<sequence length="204" mass="23193">MDSEPQNEATPANDDDFPVERRAELTAQDPAALALFFDLYFPRLYGYVRSLVKDRHLSEDLTQDIFVQLHRGFPSYDPERALRPWVFAVAINRLRDHWRSRAHRDRSLTRTFDGEDEQIDVPDEDPGPIAPLIAEEDAQTVRDAVDSLPDNLRETLYLRAFEGLSFAEIGAAVGRNEVAVRKRYSRALAELRVRLGAPATEEAG</sequence>
<dbReference type="Proteomes" id="UP000319342">
    <property type="component" value="Chromosome"/>
</dbReference>
<dbReference type="PANTHER" id="PTHR43133">
    <property type="entry name" value="RNA POLYMERASE ECF-TYPE SIGMA FACTO"/>
    <property type="match status" value="1"/>
</dbReference>
<evidence type="ECO:0000256" key="3">
    <source>
        <dbReference type="ARBA" id="ARBA00023082"/>
    </source>
</evidence>
<keyword evidence="4" id="KW-0804">Transcription</keyword>
<reference evidence="7 8" key="1">
    <citation type="submission" date="2019-02" db="EMBL/GenBank/DDBJ databases">
        <title>Deep-cultivation of Planctomycetes and their phenomic and genomic characterization uncovers novel biology.</title>
        <authorList>
            <person name="Wiegand S."/>
            <person name="Jogler M."/>
            <person name="Boedeker C."/>
            <person name="Pinto D."/>
            <person name="Vollmers J."/>
            <person name="Rivas-Marin E."/>
            <person name="Kohn T."/>
            <person name="Peeters S.H."/>
            <person name="Heuer A."/>
            <person name="Rast P."/>
            <person name="Oberbeckmann S."/>
            <person name="Bunk B."/>
            <person name="Jeske O."/>
            <person name="Meyerdierks A."/>
            <person name="Storesund J.E."/>
            <person name="Kallscheuer N."/>
            <person name="Luecker S."/>
            <person name="Lage O.M."/>
            <person name="Pohl T."/>
            <person name="Merkel B.J."/>
            <person name="Hornburger P."/>
            <person name="Mueller R.-W."/>
            <person name="Bruemmer F."/>
            <person name="Labrenz M."/>
            <person name="Spormann A.M."/>
            <person name="Op den Camp H."/>
            <person name="Overmann J."/>
            <person name="Amann R."/>
            <person name="Jetten M.S.M."/>
            <person name="Mascher T."/>
            <person name="Medema M.H."/>
            <person name="Devos D.P."/>
            <person name="Kaster A.-K."/>
            <person name="Ovreas L."/>
            <person name="Rohde M."/>
            <person name="Galperin M.Y."/>
            <person name="Jogler C."/>
        </authorList>
    </citation>
    <scope>NUCLEOTIDE SEQUENCE [LARGE SCALE GENOMIC DNA]</scope>
    <source>
        <strain evidence="7 8">Pla163</strain>
    </source>
</reference>
<evidence type="ECO:0000313" key="8">
    <source>
        <dbReference type="Proteomes" id="UP000319342"/>
    </source>
</evidence>
<dbReference type="AlphaFoldDB" id="A0A518D2B7"/>
<dbReference type="GO" id="GO:0003677">
    <property type="term" value="F:DNA binding"/>
    <property type="evidence" value="ECO:0007669"/>
    <property type="project" value="InterPro"/>
</dbReference>
<evidence type="ECO:0000256" key="2">
    <source>
        <dbReference type="ARBA" id="ARBA00023015"/>
    </source>
</evidence>